<feature type="region of interest" description="Disordered" evidence="1">
    <location>
        <begin position="210"/>
        <end position="237"/>
    </location>
</feature>
<keyword evidence="3" id="KW-0808">Transferase</keyword>
<gene>
    <name evidence="3" type="ORF">KJ970_12455</name>
</gene>
<feature type="compositionally biased region" description="Basic and acidic residues" evidence="1">
    <location>
        <begin position="223"/>
        <end position="237"/>
    </location>
</feature>
<dbReference type="Pfam" id="PF08241">
    <property type="entry name" value="Methyltransf_11"/>
    <property type="match status" value="1"/>
</dbReference>
<dbReference type="CDD" id="cd02440">
    <property type="entry name" value="AdoMet_MTases"/>
    <property type="match status" value="1"/>
</dbReference>
<dbReference type="InterPro" id="IPR013216">
    <property type="entry name" value="Methyltransf_11"/>
</dbReference>
<evidence type="ECO:0000313" key="4">
    <source>
        <dbReference type="Proteomes" id="UP000777784"/>
    </source>
</evidence>
<sequence>MKLPRLEIGPLSLGEIEPVKDLDDAAERNREMWKRRVEEGMLYTRPWLDLDPAVLHAFIRKEIDELPDPCSYIYPSEVLENVEGKEVLCLASGGGQQSAVFGLLGAHVHVVDLSPEQLEGDRKAAKHYGYPIVTIEADMRRLSILENESIDLIYQAISLPFVPDARDVYREAARLLKPEGRYRVGHCNPATYGVDPTFWNGEFHKIKTPYHGGGEGAGQRTRASMDRLGENDRDMIL</sequence>
<name>A0A948S0S0_UNCEI</name>
<dbReference type="Gene3D" id="3.40.50.150">
    <property type="entry name" value="Vaccinia Virus protein VP39"/>
    <property type="match status" value="1"/>
</dbReference>
<comment type="caution">
    <text evidence="3">The sequence shown here is derived from an EMBL/GenBank/DDBJ whole genome shotgun (WGS) entry which is preliminary data.</text>
</comment>
<keyword evidence="3" id="KW-0489">Methyltransferase</keyword>
<accession>A0A948S0S0</accession>
<dbReference type="GO" id="GO:0032259">
    <property type="term" value="P:methylation"/>
    <property type="evidence" value="ECO:0007669"/>
    <property type="project" value="UniProtKB-KW"/>
</dbReference>
<reference evidence="3" key="1">
    <citation type="submission" date="2021-05" db="EMBL/GenBank/DDBJ databases">
        <title>Energy efficiency and biological interactions define the core microbiome of deep oligotrophic groundwater.</title>
        <authorList>
            <person name="Mehrshad M."/>
            <person name="Lopez-Fernandez M."/>
            <person name="Bell E."/>
            <person name="Bernier-Latmani R."/>
            <person name="Bertilsson S."/>
            <person name="Dopson M."/>
        </authorList>
    </citation>
    <scope>NUCLEOTIDE SEQUENCE</scope>
    <source>
        <strain evidence="3">Modern_marine.mb.64</strain>
    </source>
</reference>
<dbReference type="SUPFAM" id="SSF53335">
    <property type="entry name" value="S-adenosyl-L-methionine-dependent methyltransferases"/>
    <property type="match status" value="1"/>
</dbReference>
<proteinExistence type="predicted"/>
<evidence type="ECO:0000256" key="1">
    <source>
        <dbReference type="SAM" id="MobiDB-lite"/>
    </source>
</evidence>
<protein>
    <submittedName>
        <fullName evidence="3">Class I SAM-dependent methyltransferase</fullName>
    </submittedName>
</protein>
<evidence type="ECO:0000259" key="2">
    <source>
        <dbReference type="Pfam" id="PF08241"/>
    </source>
</evidence>
<feature type="domain" description="Methyltransferase type 11" evidence="2">
    <location>
        <begin position="88"/>
        <end position="182"/>
    </location>
</feature>
<dbReference type="Proteomes" id="UP000777784">
    <property type="component" value="Unassembled WGS sequence"/>
</dbReference>
<dbReference type="GO" id="GO:0008757">
    <property type="term" value="F:S-adenosylmethionine-dependent methyltransferase activity"/>
    <property type="evidence" value="ECO:0007669"/>
    <property type="project" value="InterPro"/>
</dbReference>
<organism evidence="3 4">
    <name type="scientific">Eiseniibacteriota bacterium</name>
    <dbReference type="NCBI Taxonomy" id="2212470"/>
    <lineage>
        <taxon>Bacteria</taxon>
        <taxon>Candidatus Eiseniibacteriota</taxon>
    </lineage>
</organism>
<evidence type="ECO:0000313" key="3">
    <source>
        <dbReference type="EMBL" id="MBU2691729.1"/>
    </source>
</evidence>
<dbReference type="AlphaFoldDB" id="A0A948S0S0"/>
<dbReference type="EMBL" id="JAHJDP010000074">
    <property type="protein sequence ID" value="MBU2691729.1"/>
    <property type="molecule type" value="Genomic_DNA"/>
</dbReference>
<dbReference type="InterPro" id="IPR029063">
    <property type="entry name" value="SAM-dependent_MTases_sf"/>
</dbReference>